<dbReference type="Proteomes" id="UP001153332">
    <property type="component" value="Unassembled WGS sequence"/>
</dbReference>
<accession>A0ACC2JRB7</accession>
<protein>
    <submittedName>
        <fullName evidence="1">Uncharacterized protein</fullName>
    </submittedName>
</protein>
<evidence type="ECO:0000313" key="2">
    <source>
        <dbReference type="Proteomes" id="UP001153332"/>
    </source>
</evidence>
<name>A0ACC2JRB7_9PEZI</name>
<evidence type="ECO:0000313" key="1">
    <source>
        <dbReference type="EMBL" id="KAJ8130055.1"/>
    </source>
</evidence>
<keyword evidence="2" id="KW-1185">Reference proteome</keyword>
<proteinExistence type="predicted"/>
<sequence length="67" mass="7244">MQDHVLAFAKDPYNGPQKTMGWKPAVIGDPNHGDYLRFGAGGKAVQHIDGSEIDGACSGIREYNPFP</sequence>
<reference evidence="1" key="1">
    <citation type="submission" date="2022-12" db="EMBL/GenBank/DDBJ databases">
        <title>Genome Sequence of Lasiodiplodia mahajangana.</title>
        <authorList>
            <person name="Buettner E."/>
        </authorList>
    </citation>
    <scope>NUCLEOTIDE SEQUENCE</scope>
    <source>
        <strain evidence="1">VT137</strain>
    </source>
</reference>
<organism evidence="1 2">
    <name type="scientific">Lasiodiplodia mahajangana</name>
    <dbReference type="NCBI Taxonomy" id="1108764"/>
    <lineage>
        <taxon>Eukaryota</taxon>
        <taxon>Fungi</taxon>
        <taxon>Dikarya</taxon>
        <taxon>Ascomycota</taxon>
        <taxon>Pezizomycotina</taxon>
        <taxon>Dothideomycetes</taxon>
        <taxon>Dothideomycetes incertae sedis</taxon>
        <taxon>Botryosphaeriales</taxon>
        <taxon>Botryosphaeriaceae</taxon>
        <taxon>Lasiodiplodia</taxon>
    </lineage>
</organism>
<dbReference type="EMBL" id="JAPUUL010000592">
    <property type="protein sequence ID" value="KAJ8130055.1"/>
    <property type="molecule type" value="Genomic_DNA"/>
</dbReference>
<comment type="caution">
    <text evidence="1">The sequence shown here is derived from an EMBL/GenBank/DDBJ whole genome shotgun (WGS) entry which is preliminary data.</text>
</comment>
<gene>
    <name evidence="1" type="ORF">O1611_g3575</name>
</gene>